<sequence>MKDCFPDVEIRGCLFHLSQNLLKQIKSMGLMGSHNSNPDFALHAKMETALSFVPNDDIDRHMDALATDLSGVLVPLLNWFEDNYIGRPYWRGTGRSQPLFPTEMWNIYQRTLQGEDRTNNHAEAANRRLRGELGMLHPTIWNFIHALKQVPKGRDGYFEKLSAGHEPQPK</sequence>
<gene>
    <name evidence="1" type="ORF">Hamer_G009975</name>
</gene>
<organism evidence="1 2">
    <name type="scientific">Homarus americanus</name>
    <name type="common">American lobster</name>
    <dbReference type="NCBI Taxonomy" id="6706"/>
    <lineage>
        <taxon>Eukaryota</taxon>
        <taxon>Metazoa</taxon>
        <taxon>Ecdysozoa</taxon>
        <taxon>Arthropoda</taxon>
        <taxon>Crustacea</taxon>
        <taxon>Multicrustacea</taxon>
        <taxon>Malacostraca</taxon>
        <taxon>Eumalacostraca</taxon>
        <taxon>Eucarida</taxon>
        <taxon>Decapoda</taxon>
        <taxon>Pleocyemata</taxon>
        <taxon>Astacidea</taxon>
        <taxon>Nephropoidea</taxon>
        <taxon>Nephropidae</taxon>
        <taxon>Homarus</taxon>
    </lineage>
</organism>
<evidence type="ECO:0000313" key="1">
    <source>
        <dbReference type="EMBL" id="KAG7157145.1"/>
    </source>
</evidence>
<keyword evidence="2" id="KW-1185">Reference proteome</keyword>
<dbReference type="EMBL" id="JAHLQT010037907">
    <property type="protein sequence ID" value="KAG7157145.1"/>
    <property type="molecule type" value="Genomic_DNA"/>
</dbReference>
<dbReference type="AlphaFoldDB" id="A0A8J5MMY0"/>
<accession>A0A8J5MMY0</accession>
<evidence type="ECO:0008006" key="3">
    <source>
        <dbReference type="Google" id="ProtNLM"/>
    </source>
</evidence>
<dbReference type="Proteomes" id="UP000747542">
    <property type="component" value="Unassembled WGS sequence"/>
</dbReference>
<evidence type="ECO:0000313" key="2">
    <source>
        <dbReference type="Proteomes" id="UP000747542"/>
    </source>
</evidence>
<protein>
    <recommendedName>
        <fullName evidence="3">MULE transposase domain-containing protein</fullName>
    </recommendedName>
</protein>
<comment type="caution">
    <text evidence="1">The sequence shown here is derived from an EMBL/GenBank/DDBJ whole genome shotgun (WGS) entry which is preliminary data.</text>
</comment>
<name>A0A8J5MMY0_HOMAM</name>
<reference evidence="1" key="1">
    <citation type="journal article" date="2021" name="Sci. Adv.">
        <title>The American lobster genome reveals insights on longevity, neural, and immune adaptations.</title>
        <authorList>
            <person name="Polinski J.M."/>
            <person name="Zimin A.V."/>
            <person name="Clark K.F."/>
            <person name="Kohn A.B."/>
            <person name="Sadowski N."/>
            <person name="Timp W."/>
            <person name="Ptitsyn A."/>
            <person name="Khanna P."/>
            <person name="Romanova D.Y."/>
            <person name="Williams P."/>
            <person name="Greenwood S.J."/>
            <person name="Moroz L.L."/>
            <person name="Walt D.R."/>
            <person name="Bodnar A.G."/>
        </authorList>
    </citation>
    <scope>NUCLEOTIDE SEQUENCE</scope>
    <source>
        <strain evidence="1">GMGI-L3</strain>
    </source>
</reference>
<proteinExistence type="predicted"/>